<dbReference type="Proteomes" id="UP001060085">
    <property type="component" value="Linkage Group LG05"/>
</dbReference>
<protein>
    <submittedName>
        <fullName evidence="1">Uncharacterized protein</fullName>
    </submittedName>
</protein>
<comment type="caution">
    <text evidence="1">The sequence shown here is derived from an EMBL/GenBank/DDBJ whole genome shotgun (WGS) entry which is preliminary data.</text>
</comment>
<keyword evidence="2" id="KW-1185">Reference proteome</keyword>
<dbReference type="EMBL" id="CM044705">
    <property type="protein sequence ID" value="KAI5665028.1"/>
    <property type="molecule type" value="Genomic_DNA"/>
</dbReference>
<organism evidence="1 2">
    <name type="scientific">Catharanthus roseus</name>
    <name type="common">Madagascar periwinkle</name>
    <name type="synonym">Vinca rosea</name>
    <dbReference type="NCBI Taxonomy" id="4058"/>
    <lineage>
        <taxon>Eukaryota</taxon>
        <taxon>Viridiplantae</taxon>
        <taxon>Streptophyta</taxon>
        <taxon>Embryophyta</taxon>
        <taxon>Tracheophyta</taxon>
        <taxon>Spermatophyta</taxon>
        <taxon>Magnoliopsida</taxon>
        <taxon>eudicotyledons</taxon>
        <taxon>Gunneridae</taxon>
        <taxon>Pentapetalae</taxon>
        <taxon>asterids</taxon>
        <taxon>lamiids</taxon>
        <taxon>Gentianales</taxon>
        <taxon>Apocynaceae</taxon>
        <taxon>Rauvolfioideae</taxon>
        <taxon>Vinceae</taxon>
        <taxon>Catharanthinae</taxon>
        <taxon>Catharanthus</taxon>
    </lineage>
</organism>
<gene>
    <name evidence="1" type="ORF">M9H77_24351</name>
</gene>
<proteinExistence type="predicted"/>
<accession>A0ACC0AYM5</accession>
<reference evidence="2" key="1">
    <citation type="journal article" date="2023" name="Nat. Plants">
        <title>Single-cell RNA sequencing provides a high-resolution roadmap for understanding the multicellular compartmentation of specialized metabolism.</title>
        <authorList>
            <person name="Sun S."/>
            <person name="Shen X."/>
            <person name="Li Y."/>
            <person name="Li Y."/>
            <person name="Wang S."/>
            <person name="Li R."/>
            <person name="Zhang H."/>
            <person name="Shen G."/>
            <person name="Guo B."/>
            <person name="Wei J."/>
            <person name="Xu J."/>
            <person name="St-Pierre B."/>
            <person name="Chen S."/>
            <person name="Sun C."/>
        </authorList>
    </citation>
    <scope>NUCLEOTIDE SEQUENCE [LARGE SCALE GENOMIC DNA]</scope>
</reference>
<sequence length="980" mass="108904">MDGRRHSVDIPISRALVALRRVRSLRDPSTNSLSKFSPLVDNLNWETNSNNGITLGFENKYKEGTDTGIDVAEAIYNSRRSSYSHEISGYIGDVGSGPFRNVRIEDSNRGQTGEDMLRGNKSMSERYCSNYRDTGLELAYVMPSSDYQEGAGSCNEPNEGSTQENKIDYNESNRARNFRKHPRSSKAAAGDVLSRVGSPCLSMGDALLGGSSRATSLYENDDADILDSGQCGCGITRYWSRTPRFRESSLRFGIEERPLLAGSGSDALLSGKRSCNHAHNEVILYSESPRSLSQKFRPKSFDELMGQNVVSKSLLTAIATGRITSFYLFHGPRGTGKTSASRIFAAALNCLSPEIEKPCGLCQECVSFFCGRSRDVKEVDALKLNKAQRIRAIIRNAENSPVSSRFKVFIVDECHLLQEDTWASFLNNLEGLSRHVVFIMITPDLHKLPRSAVSRSQRYHFPNIKEVDITRRLEKICVAEGFDFDQEALEFISAKSNGSLRDAEMMLEQLSMIGKKITMSLVYELMGVVSDDELLDLLHLALSSDTPETVKRARELMRSRIDPLQLISQLANLIMDILAGKCQEETSEVKRRIFRKYTSEAEMQQLSHALKILSETEKQLRMSKNQTTWLTVALLQLSSVGPSLDSGESRLCMKAADPKDGDFCSTSSTSESLKHLVACSCDSNESTKMAMQNKQQTLESIWRRAVGMCEPSSLKNFLQKRGKLVSVDLKQAGVAVAELGFHRPKYISKAEKSWKVIAGALQHVLGRNVEIRIHLMVSSSPKDKTKWKRPSFSLFGCSRRMCYGSKSTPECVSEPSDNSDFTSGKAASRDKHIETCSSDCGSHVSHTCCNGKEIIRAIRNRDGNALSIAVTTPNRFTDEMSKGHQSKCDHLRDGINYGCQDLTAPDPEKQPGCFPRTVKLRKSNASEMIFLEKHAENSLSMSVPCTKSSDIYFHASDPVIVSCSRSDISRNCCRNDVLAS</sequence>
<evidence type="ECO:0000313" key="2">
    <source>
        <dbReference type="Proteomes" id="UP001060085"/>
    </source>
</evidence>
<name>A0ACC0AYM5_CATRO</name>
<evidence type="ECO:0000313" key="1">
    <source>
        <dbReference type="EMBL" id="KAI5665028.1"/>
    </source>
</evidence>